<dbReference type="VEuPathDB" id="VectorBase:LLOJ002712"/>
<accession>A0A1B0CEE2</accession>
<dbReference type="EnsemblMetazoa" id="LLOJ002712-RA">
    <property type="protein sequence ID" value="LLOJ002712-PA"/>
    <property type="gene ID" value="LLOJ002712"/>
</dbReference>
<dbReference type="Gene3D" id="3.40.50.300">
    <property type="entry name" value="P-loop containing nucleotide triphosphate hydrolases"/>
    <property type="match status" value="1"/>
</dbReference>
<sequence length="587" mass="68866">MNTDEEQGNKVQDNKDKSKEGQKEVKPKINEPISEKKIFEQGQNIIIQGLGGIGKSTSMIKLAEEVKKSNPNFFVYFVELIHHSSAFSEAKKQEIKIIGPNDGQTAKTKNIDAWKFVLSYFLEFYGKDKKIEKIADKMGEIENERKLEKCLLDIYMKKENPKILIILDGFDEIAPIYNDQVIQIVNSLKQSKVQMYVSSQSHLKNRMKELKFEKTYTLEPYNNLMQGDFLRLYWTNYLEEKQKNNSKNEKVDKNHINVYTKKFFDMCYKSLLSDITTRIPLMLNILADIYKEECIEFCVNIDKTKKSDKTRKRKPIEFLEINVLKVYELIFQDNCRKFNRKRKTDESLVYFAQIEKETSEEWRKRYMSIAIEDRAGEVWKQEQGAVVKKNWSEVYGRGFITGETMNDYTFIYCDFKEYFAADWFTRQIFPPGGSININLLKRLLKKDGDSVEQNPENYIMRIFGNIINSIMANIKSVIVSETNDNQDENENKKKGEFSKKLKHFVYRFVLEKLTEVNKNKNLALSPQEKAQASEFILGFFHYTWFNREPSQLEITFELAKTFCTKEAVQKICKESTAKSSLYFPGAT</sequence>
<name>A0A1B0CEE2_LUTLO</name>
<reference evidence="2" key="1">
    <citation type="submission" date="2020-05" db="UniProtKB">
        <authorList>
            <consortium name="EnsemblMetazoa"/>
        </authorList>
    </citation>
    <scope>IDENTIFICATION</scope>
    <source>
        <strain evidence="2">Jacobina</strain>
    </source>
</reference>
<feature type="region of interest" description="Disordered" evidence="1">
    <location>
        <begin position="1"/>
        <end position="32"/>
    </location>
</feature>
<dbReference type="AlphaFoldDB" id="A0A1B0CEE2"/>
<dbReference type="SUPFAM" id="SSF52540">
    <property type="entry name" value="P-loop containing nucleoside triphosphate hydrolases"/>
    <property type="match status" value="1"/>
</dbReference>
<evidence type="ECO:0008006" key="4">
    <source>
        <dbReference type="Google" id="ProtNLM"/>
    </source>
</evidence>
<evidence type="ECO:0000256" key="1">
    <source>
        <dbReference type="SAM" id="MobiDB-lite"/>
    </source>
</evidence>
<dbReference type="EMBL" id="AJWK01008785">
    <property type="status" value="NOT_ANNOTATED_CDS"/>
    <property type="molecule type" value="Genomic_DNA"/>
</dbReference>
<evidence type="ECO:0000313" key="2">
    <source>
        <dbReference type="EnsemblMetazoa" id="LLOJ002712-PA"/>
    </source>
</evidence>
<organism evidence="2 3">
    <name type="scientific">Lutzomyia longipalpis</name>
    <name type="common">Sand fly</name>
    <dbReference type="NCBI Taxonomy" id="7200"/>
    <lineage>
        <taxon>Eukaryota</taxon>
        <taxon>Metazoa</taxon>
        <taxon>Ecdysozoa</taxon>
        <taxon>Arthropoda</taxon>
        <taxon>Hexapoda</taxon>
        <taxon>Insecta</taxon>
        <taxon>Pterygota</taxon>
        <taxon>Neoptera</taxon>
        <taxon>Endopterygota</taxon>
        <taxon>Diptera</taxon>
        <taxon>Nematocera</taxon>
        <taxon>Psychodoidea</taxon>
        <taxon>Psychodidae</taxon>
        <taxon>Lutzomyia</taxon>
        <taxon>Lutzomyia</taxon>
    </lineage>
</organism>
<dbReference type="Proteomes" id="UP000092461">
    <property type="component" value="Unassembled WGS sequence"/>
</dbReference>
<evidence type="ECO:0000313" key="3">
    <source>
        <dbReference type="Proteomes" id="UP000092461"/>
    </source>
</evidence>
<keyword evidence="3" id="KW-1185">Reference proteome</keyword>
<feature type="compositionally biased region" description="Basic and acidic residues" evidence="1">
    <location>
        <begin position="12"/>
        <end position="32"/>
    </location>
</feature>
<proteinExistence type="predicted"/>
<protein>
    <recommendedName>
        <fullName evidence="4">NACHT domain-containing protein</fullName>
    </recommendedName>
</protein>
<dbReference type="VEuPathDB" id="VectorBase:LLONM1_006471"/>
<dbReference type="InterPro" id="IPR027417">
    <property type="entry name" value="P-loop_NTPase"/>
</dbReference>